<organism evidence="2 3">
    <name type="scientific">Galerina marginata (strain CBS 339.88)</name>
    <dbReference type="NCBI Taxonomy" id="685588"/>
    <lineage>
        <taxon>Eukaryota</taxon>
        <taxon>Fungi</taxon>
        <taxon>Dikarya</taxon>
        <taxon>Basidiomycota</taxon>
        <taxon>Agaricomycotina</taxon>
        <taxon>Agaricomycetes</taxon>
        <taxon>Agaricomycetidae</taxon>
        <taxon>Agaricales</taxon>
        <taxon>Agaricineae</taxon>
        <taxon>Strophariaceae</taxon>
        <taxon>Galerina</taxon>
    </lineage>
</organism>
<feature type="transmembrane region" description="Helical" evidence="1">
    <location>
        <begin position="126"/>
        <end position="147"/>
    </location>
</feature>
<gene>
    <name evidence="2" type="ORF">GALMADRAFT_1334029</name>
</gene>
<dbReference type="AlphaFoldDB" id="A0A067T6P3"/>
<name>A0A067T6P3_GALM3</name>
<dbReference type="STRING" id="685588.A0A067T6P3"/>
<keyword evidence="3" id="KW-1185">Reference proteome</keyword>
<dbReference type="HOGENOM" id="CLU_044614_1_1_1"/>
<feature type="transmembrane region" description="Helical" evidence="1">
    <location>
        <begin position="215"/>
        <end position="239"/>
    </location>
</feature>
<protein>
    <recommendedName>
        <fullName evidence="4">G-protein coupled receptors family 1 profile domain-containing protein</fullName>
    </recommendedName>
</protein>
<accession>A0A067T6P3</accession>
<evidence type="ECO:0000313" key="2">
    <source>
        <dbReference type="EMBL" id="KDR74688.1"/>
    </source>
</evidence>
<proteinExistence type="predicted"/>
<feature type="transmembrane region" description="Helical" evidence="1">
    <location>
        <begin position="173"/>
        <end position="195"/>
    </location>
</feature>
<evidence type="ECO:0008006" key="4">
    <source>
        <dbReference type="Google" id="ProtNLM"/>
    </source>
</evidence>
<keyword evidence="1" id="KW-0472">Membrane</keyword>
<dbReference type="EMBL" id="KL142382">
    <property type="protein sequence ID" value="KDR74688.1"/>
    <property type="molecule type" value="Genomic_DNA"/>
</dbReference>
<feature type="transmembrane region" description="Helical" evidence="1">
    <location>
        <begin position="12"/>
        <end position="35"/>
    </location>
</feature>
<reference evidence="3" key="1">
    <citation type="journal article" date="2014" name="Proc. Natl. Acad. Sci. U.S.A.">
        <title>Extensive sampling of basidiomycete genomes demonstrates inadequacy of the white-rot/brown-rot paradigm for wood decay fungi.</title>
        <authorList>
            <person name="Riley R."/>
            <person name="Salamov A.A."/>
            <person name="Brown D.W."/>
            <person name="Nagy L.G."/>
            <person name="Floudas D."/>
            <person name="Held B.W."/>
            <person name="Levasseur A."/>
            <person name="Lombard V."/>
            <person name="Morin E."/>
            <person name="Otillar R."/>
            <person name="Lindquist E.A."/>
            <person name="Sun H."/>
            <person name="LaButti K.M."/>
            <person name="Schmutz J."/>
            <person name="Jabbour D."/>
            <person name="Luo H."/>
            <person name="Baker S.E."/>
            <person name="Pisabarro A.G."/>
            <person name="Walton J.D."/>
            <person name="Blanchette R.A."/>
            <person name="Henrissat B."/>
            <person name="Martin F."/>
            <person name="Cullen D."/>
            <person name="Hibbett D.S."/>
            <person name="Grigoriev I.V."/>
        </authorList>
    </citation>
    <scope>NUCLEOTIDE SEQUENCE [LARGE SCALE GENOMIC DNA]</scope>
    <source>
        <strain evidence="3">CBS 339.88</strain>
    </source>
</reference>
<keyword evidence="1" id="KW-1133">Transmembrane helix</keyword>
<feature type="transmembrane region" description="Helical" evidence="1">
    <location>
        <begin position="90"/>
        <end position="114"/>
    </location>
</feature>
<evidence type="ECO:0000313" key="3">
    <source>
        <dbReference type="Proteomes" id="UP000027222"/>
    </source>
</evidence>
<feature type="transmembrane region" description="Helical" evidence="1">
    <location>
        <begin position="47"/>
        <end position="70"/>
    </location>
</feature>
<feature type="transmembrane region" description="Helical" evidence="1">
    <location>
        <begin position="245"/>
        <end position="266"/>
    </location>
</feature>
<dbReference type="OrthoDB" id="3357408at2759"/>
<evidence type="ECO:0000256" key="1">
    <source>
        <dbReference type="SAM" id="Phobius"/>
    </source>
</evidence>
<keyword evidence="1" id="KW-0812">Transmembrane</keyword>
<sequence length="322" mass="35782">MVEVTGTDRVAALFVGSLAHGVYLSTFAICIRWLLFADEGWKFRKRIDWTMLSAMLALFVLSSTHIALAVSSTAMNIGMIEKGIPPGNRLPWSAVVMCVVANSAVLIADAVLIYRCWIVCAVSLRIVSFPCLLWLGGFVCTVLQLYWQVVQTDAVAAVWTPVKMNVGPGTVLLPFWTITLVLNLYATGMIIHRIWRTAHKQSKLQFTSSPTDLQFVIRVLTESGALYLVAAVPHFIVWWTRSNTAILIMGWTHLPITCTAFNLILIRTSQHRADDRNNSEKVSASSAIEFTPPSTNIDSNAIIRTQDDFSSTRTRFSNGSRE</sequence>
<dbReference type="Proteomes" id="UP000027222">
    <property type="component" value="Unassembled WGS sequence"/>
</dbReference>